<dbReference type="SUPFAM" id="SSF53756">
    <property type="entry name" value="UDP-Glycosyltransferase/glycogen phosphorylase"/>
    <property type="match status" value="1"/>
</dbReference>
<keyword evidence="7" id="KW-0735">Signal-anchor</keyword>
<comment type="subcellular location">
    <subcellularLocation>
        <location evidence="1">Golgi apparatus membrane</location>
        <topology evidence="1">Single-pass type II membrane protein</topology>
    </subcellularLocation>
    <subcellularLocation>
        <location evidence="12">Golgi apparatus</location>
        <location evidence="12">Golgi stack membrane</location>
        <topology evidence="12">Single-pass type II membrane protein</topology>
    </subcellularLocation>
</comment>
<keyword evidence="4 12" id="KW-0328">Glycosyltransferase</keyword>
<keyword evidence="5 12" id="KW-0808">Transferase</keyword>
<keyword evidence="6 12" id="KW-0812">Transmembrane</keyword>
<sequence length="137" mass="16518">NQVWAFFTMESPYLNHIKPWSHEDWVNQINLTMTYRLDSDIVVNYGMTRKKFNPSKHNDFYTLLSRKKKQVAFVVSHCRTPSDRETYIKKLSKYIDVDIYGKCGMESKDPYLFDTIERDYKFYLSFENAFCKDYVTE</sequence>
<dbReference type="AlphaFoldDB" id="V4AWV9"/>
<evidence type="ECO:0000256" key="8">
    <source>
        <dbReference type="ARBA" id="ARBA00022989"/>
    </source>
</evidence>
<evidence type="ECO:0000256" key="7">
    <source>
        <dbReference type="ARBA" id="ARBA00022968"/>
    </source>
</evidence>
<proteinExistence type="inferred from homology"/>
<evidence type="ECO:0000256" key="9">
    <source>
        <dbReference type="ARBA" id="ARBA00023034"/>
    </source>
</evidence>
<dbReference type="InterPro" id="IPR001503">
    <property type="entry name" value="Glyco_trans_10"/>
</dbReference>
<dbReference type="KEGG" id="lgi:LOTGIDRAFT_113345"/>
<evidence type="ECO:0000256" key="11">
    <source>
        <dbReference type="ARBA" id="ARBA00023180"/>
    </source>
</evidence>
<dbReference type="EC" id="2.4.1.-" evidence="12"/>
<dbReference type="Proteomes" id="UP000030746">
    <property type="component" value="Unassembled WGS sequence"/>
</dbReference>
<dbReference type="HOGENOM" id="CLU_1870265_0_0_1"/>
<evidence type="ECO:0000256" key="2">
    <source>
        <dbReference type="ARBA" id="ARBA00004922"/>
    </source>
</evidence>
<organism evidence="15 16">
    <name type="scientific">Lottia gigantea</name>
    <name type="common">Giant owl limpet</name>
    <dbReference type="NCBI Taxonomy" id="225164"/>
    <lineage>
        <taxon>Eukaryota</taxon>
        <taxon>Metazoa</taxon>
        <taxon>Spiralia</taxon>
        <taxon>Lophotrochozoa</taxon>
        <taxon>Mollusca</taxon>
        <taxon>Gastropoda</taxon>
        <taxon>Patellogastropoda</taxon>
        <taxon>Lottioidea</taxon>
        <taxon>Lottiidae</taxon>
        <taxon>Lottia</taxon>
    </lineage>
</organism>
<dbReference type="InterPro" id="IPR031481">
    <property type="entry name" value="Glyco_tran_10_N"/>
</dbReference>
<comment type="similarity">
    <text evidence="3 12">Belongs to the glycosyltransferase 10 family.</text>
</comment>
<dbReference type="GO" id="GO:0008417">
    <property type="term" value="F:fucosyltransferase activity"/>
    <property type="evidence" value="ECO:0007669"/>
    <property type="project" value="InterPro"/>
</dbReference>
<dbReference type="GO" id="GO:0032580">
    <property type="term" value="C:Golgi cisterna membrane"/>
    <property type="evidence" value="ECO:0007669"/>
    <property type="project" value="UniProtKB-SubCell"/>
</dbReference>
<dbReference type="InterPro" id="IPR038577">
    <property type="entry name" value="GT10-like_C_sf"/>
</dbReference>
<evidence type="ECO:0000256" key="4">
    <source>
        <dbReference type="ARBA" id="ARBA00022676"/>
    </source>
</evidence>
<reference evidence="15 16" key="1">
    <citation type="journal article" date="2013" name="Nature">
        <title>Insights into bilaterian evolution from three spiralian genomes.</title>
        <authorList>
            <person name="Simakov O."/>
            <person name="Marletaz F."/>
            <person name="Cho S.J."/>
            <person name="Edsinger-Gonzales E."/>
            <person name="Havlak P."/>
            <person name="Hellsten U."/>
            <person name="Kuo D.H."/>
            <person name="Larsson T."/>
            <person name="Lv J."/>
            <person name="Arendt D."/>
            <person name="Savage R."/>
            <person name="Osoegawa K."/>
            <person name="de Jong P."/>
            <person name="Grimwood J."/>
            <person name="Chapman J.A."/>
            <person name="Shapiro H."/>
            <person name="Aerts A."/>
            <person name="Otillar R.P."/>
            <person name="Terry A.Y."/>
            <person name="Boore J.L."/>
            <person name="Grigoriev I.V."/>
            <person name="Lindberg D.R."/>
            <person name="Seaver E.C."/>
            <person name="Weisblat D.A."/>
            <person name="Putnam N.H."/>
            <person name="Rokhsar D.S."/>
        </authorList>
    </citation>
    <scope>NUCLEOTIDE SEQUENCE [LARGE SCALE GENOMIC DNA]</scope>
</reference>
<comment type="pathway">
    <text evidence="2">Protein modification; protein glycosylation.</text>
</comment>
<gene>
    <name evidence="15" type="ORF">LOTGIDRAFT_113345</name>
</gene>
<dbReference type="Gene3D" id="3.40.50.11660">
    <property type="entry name" value="Glycosyl transferase family 10, C-terminal domain"/>
    <property type="match status" value="1"/>
</dbReference>
<feature type="domain" description="Fucosyltransferase N-terminal" evidence="14">
    <location>
        <begin position="1"/>
        <end position="46"/>
    </location>
</feature>
<dbReference type="OMA" id="RSKYATE"/>
<dbReference type="Pfam" id="PF00852">
    <property type="entry name" value="Glyco_transf_10"/>
    <property type="match status" value="1"/>
</dbReference>
<evidence type="ECO:0000259" key="13">
    <source>
        <dbReference type="Pfam" id="PF00852"/>
    </source>
</evidence>
<evidence type="ECO:0000256" key="6">
    <source>
        <dbReference type="ARBA" id="ARBA00022692"/>
    </source>
</evidence>
<evidence type="ECO:0000313" key="16">
    <source>
        <dbReference type="Proteomes" id="UP000030746"/>
    </source>
</evidence>
<evidence type="ECO:0000256" key="1">
    <source>
        <dbReference type="ARBA" id="ARBA00004323"/>
    </source>
</evidence>
<keyword evidence="8" id="KW-1133">Transmembrane helix</keyword>
<evidence type="ECO:0000256" key="5">
    <source>
        <dbReference type="ARBA" id="ARBA00022679"/>
    </source>
</evidence>
<evidence type="ECO:0000256" key="3">
    <source>
        <dbReference type="ARBA" id="ARBA00008919"/>
    </source>
</evidence>
<dbReference type="RefSeq" id="XP_009050020.1">
    <property type="nucleotide sequence ID" value="XM_009051772.1"/>
</dbReference>
<protein>
    <recommendedName>
        <fullName evidence="12">Fucosyltransferase</fullName>
        <ecNumber evidence="12">2.4.1.-</ecNumber>
    </recommendedName>
</protein>
<evidence type="ECO:0000256" key="10">
    <source>
        <dbReference type="ARBA" id="ARBA00023136"/>
    </source>
</evidence>
<accession>V4AWV9</accession>
<dbReference type="InterPro" id="IPR055270">
    <property type="entry name" value="Glyco_tran_10_C"/>
</dbReference>
<name>V4AWV9_LOTGI</name>
<keyword evidence="10" id="KW-0472">Membrane</keyword>
<dbReference type="GO" id="GO:0000139">
    <property type="term" value="C:Golgi membrane"/>
    <property type="evidence" value="ECO:0007669"/>
    <property type="project" value="UniProtKB-SubCell"/>
</dbReference>
<dbReference type="GeneID" id="20230947"/>
<dbReference type="CTD" id="20230947"/>
<keyword evidence="11" id="KW-0325">Glycoprotein</keyword>
<evidence type="ECO:0000256" key="12">
    <source>
        <dbReference type="RuleBase" id="RU003832"/>
    </source>
</evidence>
<dbReference type="PANTHER" id="PTHR48438">
    <property type="entry name" value="ALPHA-(1,3)-FUCOSYLTRANSFERASE C-RELATED"/>
    <property type="match status" value="1"/>
</dbReference>
<dbReference type="EMBL" id="KB201037">
    <property type="protein sequence ID" value="ESO99535.1"/>
    <property type="molecule type" value="Genomic_DNA"/>
</dbReference>
<dbReference type="Pfam" id="PF17039">
    <property type="entry name" value="Glyco_tran_10_N"/>
    <property type="match status" value="1"/>
</dbReference>
<dbReference type="UniPathway" id="UPA00378"/>
<feature type="domain" description="Fucosyltransferase C-terminal" evidence="13">
    <location>
        <begin position="65"/>
        <end position="137"/>
    </location>
</feature>
<evidence type="ECO:0000313" key="15">
    <source>
        <dbReference type="EMBL" id="ESO99535.1"/>
    </source>
</evidence>
<keyword evidence="9 12" id="KW-0333">Golgi apparatus</keyword>
<dbReference type="OrthoDB" id="8057859at2759"/>
<evidence type="ECO:0000259" key="14">
    <source>
        <dbReference type="Pfam" id="PF17039"/>
    </source>
</evidence>
<feature type="non-terminal residue" evidence="15">
    <location>
        <position position="1"/>
    </location>
</feature>
<keyword evidence="16" id="KW-1185">Reference proteome</keyword>
<dbReference type="PANTHER" id="PTHR48438:SF1">
    <property type="entry name" value="ALPHA-(1,3)-FUCOSYLTRANSFERASE C-RELATED"/>
    <property type="match status" value="1"/>
</dbReference>